<feature type="region of interest" description="Disordered" evidence="1">
    <location>
        <begin position="34"/>
        <end position="149"/>
    </location>
</feature>
<accession>L5LPV7</accession>
<dbReference type="Proteomes" id="UP000010556">
    <property type="component" value="Unassembled WGS sequence"/>
</dbReference>
<feature type="compositionally biased region" description="Basic and acidic residues" evidence="1">
    <location>
        <begin position="105"/>
        <end position="122"/>
    </location>
</feature>
<dbReference type="EMBL" id="KB109639">
    <property type="protein sequence ID" value="ELK28040.1"/>
    <property type="molecule type" value="Genomic_DNA"/>
</dbReference>
<evidence type="ECO:0000256" key="1">
    <source>
        <dbReference type="SAM" id="MobiDB-lite"/>
    </source>
</evidence>
<keyword evidence="3" id="KW-1185">Reference proteome</keyword>
<protein>
    <submittedName>
        <fullName evidence="2">Uncharacterized protein</fullName>
    </submittedName>
</protein>
<evidence type="ECO:0000313" key="2">
    <source>
        <dbReference type="EMBL" id="ELK28040.1"/>
    </source>
</evidence>
<name>L5LPV7_MYODS</name>
<feature type="compositionally biased region" description="Basic residues" evidence="1">
    <location>
        <begin position="64"/>
        <end position="75"/>
    </location>
</feature>
<evidence type="ECO:0000313" key="3">
    <source>
        <dbReference type="Proteomes" id="UP000010556"/>
    </source>
</evidence>
<gene>
    <name evidence="2" type="ORF">MDA_GLEAN10024422</name>
</gene>
<proteinExistence type="predicted"/>
<dbReference type="AlphaFoldDB" id="L5LPV7"/>
<organism evidence="2 3">
    <name type="scientific">Myotis davidii</name>
    <name type="common">David's myotis</name>
    <dbReference type="NCBI Taxonomy" id="225400"/>
    <lineage>
        <taxon>Eukaryota</taxon>
        <taxon>Metazoa</taxon>
        <taxon>Chordata</taxon>
        <taxon>Craniata</taxon>
        <taxon>Vertebrata</taxon>
        <taxon>Euteleostomi</taxon>
        <taxon>Mammalia</taxon>
        <taxon>Eutheria</taxon>
        <taxon>Laurasiatheria</taxon>
        <taxon>Chiroptera</taxon>
        <taxon>Yangochiroptera</taxon>
        <taxon>Vespertilionidae</taxon>
        <taxon>Myotis</taxon>
    </lineage>
</organism>
<reference evidence="3" key="1">
    <citation type="journal article" date="2013" name="Science">
        <title>Comparative analysis of bat genomes provides insight into the evolution of flight and immunity.</title>
        <authorList>
            <person name="Zhang G."/>
            <person name="Cowled C."/>
            <person name="Shi Z."/>
            <person name="Huang Z."/>
            <person name="Bishop-Lilly K.A."/>
            <person name="Fang X."/>
            <person name="Wynne J.W."/>
            <person name="Xiong Z."/>
            <person name="Baker M.L."/>
            <person name="Zhao W."/>
            <person name="Tachedjian M."/>
            <person name="Zhu Y."/>
            <person name="Zhou P."/>
            <person name="Jiang X."/>
            <person name="Ng J."/>
            <person name="Yang L."/>
            <person name="Wu L."/>
            <person name="Xiao J."/>
            <person name="Feng Y."/>
            <person name="Chen Y."/>
            <person name="Sun X."/>
            <person name="Zhang Y."/>
            <person name="Marsh G.A."/>
            <person name="Crameri G."/>
            <person name="Broder C.C."/>
            <person name="Frey K.G."/>
            <person name="Wang L.F."/>
            <person name="Wang J."/>
        </authorList>
    </citation>
    <scope>NUCLEOTIDE SEQUENCE [LARGE SCALE GENOMIC DNA]</scope>
</reference>
<sequence length="235" mass="25851">MHTILEVSALLPRRQREVYLLILEGRAVLRRRNPGPVWGCFLPRPRPGGAGGASRAGGQAPSRHQQRHGLRKRRAPQAPTRTSPLLPQPRARLPFRSTSVPGPQDRNRTKRDASGDAREHARTPPYQSPKLRTAQTHAAGPPITAQTHASRIALRHIRPADLTLKSRREWAAGLRPNRVPIGSSITARIPWTHVSSRNPAPSGQSDPPTAPAGCNPLYCRSPWVHCPFAERGVSL</sequence>